<proteinExistence type="predicted"/>
<keyword evidence="1" id="KW-1185">Reference proteome</keyword>
<dbReference type="Proteomes" id="UP000887566">
    <property type="component" value="Unplaced"/>
</dbReference>
<evidence type="ECO:0000313" key="2">
    <source>
        <dbReference type="WBParaSite" id="PSAMB.scaffold530size47860.g6628.t1"/>
    </source>
</evidence>
<dbReference type="InterPro" id="IPR005049">
    <property type="entry name" value="STL-like"/>
</dbReference>
<reference evidence="2" key="1">
    <citation type="submission" date="2022-11" db="UniProtKB">
        <authorList>
            <consortium name="WormBaseParasite"/>
        </authorList>
    </citation>
    <scope>IDENTIFICATION</scope>
</reference>
<sequence length="336" mass="38870">MARKSFGELEKWCTKVETRQEENLKPSITLQNGGFLRDLQRHTVLIITGNYAFGPSISLLQRLHEPFFATVIFCGSIYPEKIYPFREVTGFPPVTQFSYINVTEEEMQAGYRAYMCTSKAIEMNIQNVTGYVVMSDDTVFNFWNELDLSRFRLNQVGRQIDLPWWSYDVGLPAMNRAVQILRARIESEPNSELATAWTTYSTAVGGDGYALLNERDVWGLSDWYFLPTANATVFYQLAEVFFEAQLFHEIVVPKIGAALQWLDFYKTTNKTDIGNCLHIWTKARNVWEQHYNKDLIYFHPVKLSFIGYTASDRLNYCQHIVRTFRDAIANVSITET</sequence>
<name>A0A914WUM2_9BILA</name>
<organism evidence="1 2">
    <name type="scientific">Plectus sambesii</name>
    <dbReference type="NCBI Taxonomy" id="2011161"/>
    <lineage>
        <taxon>Eukaryota</taxon>
        <taxon>Metazoa</taxon>
        <taxon>Ecdysozoa</taxon>
        <taxon>Nematoda</taxon>
        <taxon>Chromadorea</taxon>
        <taxon>Plectida</taxon>
        <taxon>Plectina</taxon>
        <taxon>Plectoidea</taxon>
        <taxon>Plectidae</taxon>
        <taxon>Plectus</taxon>
    </lineage>
</organism>
<dbReference type="WBParaSite" id="PSAMB.scaffold530size47860.g6628.t1">
    <property type="protein sequence ID" value="PSAMB.scaffold530size47860.g6628.t1"/>
    <property type="gene ID" value="PSAMB.scaffold530size47860.g6628"/>
</dbReference>
<dbReference type="PANTHER" id="PTHR31362">
    <property type="entry name" value="GLYCOSYLTRANSFERASE STELLO1-RELATED"/>
    <property type="match status" value="1"/>
</dbReference>
<protein>
    <submittedName>
        <fullName evidence="2">Uncharacterized protein</fullName>
    </submittedName>
</protein>
<dbReference type="Pfam" id="PF03385">
    <property type="entry name" value="STELLO"/>
    <property type="match status" value="1"/>
</dbReference>
<dbReference type="AlphaFoldDB" id="A0A914WUM2"/>
<evidence type="ECO:0000313" key="1">
    <source>
        <dbReference type="Proteomes" id="UP000887566"/>
    </source>
</evidence>
<accession>A0A914WUM2</accession>
<dbReference type="PANTHER" id="PTHR31362:SF0">
    <property type="entry name" value="EXOSTOSIN DOMAIN-CONTAINING PROTEIN-RELATED"/>
    <property type="match status" value="1"/>
</dbReference>